<evidence type="ECO:0000256" key="7">
    <source>
        <dbReference type="ARBA" id="ARBA00022989"/>
    </source>
</evidence>
<reference evidence="11 12" key="2">
    <citation type="journal article" date="2011" name="ISME J.">
        <title>RNA-seq reveals cooperative metabolic interactions between two termite-gut spirochete species in co-culture.</title>
        <authorList>
            <person name="Rosenthal A.Z."/>
            <person name="Matson E.G."/>
            <person name="Eldar A."/>
            <person name="Leadbetter J.R."/>
        </authorList>
    </citation>
    <scope>NUCLEOTIDE SEQUENCE [LARGE SCALE GENOMIC DNA]</scope>
    <source>
        <strain evidence="12">ATCC BAA-887 / DSM 12427 / ZAS-2</strain>
    </source>
</reference>
<accession>F5YGP0</accession>
<dbReference type="KEGG" id="tpi:TREPR_2537"/>
<dbReference type="PRINTS" id="PR00164">
    <property type="entry name" value="ABC2TRNSPORT"/>
</dbReference>
<dbReference type="InterPro" id="IPR013525">
    <property type="entry name" value="ABC2_TM"/>
</dbReference>
<keyword evidence="7 9" id="KW-1133">Transmembrane helix</keyword>
<feature type="transmembrane region" description="Helical" evidence="9">
    <location>
        <begin position="226"/>
        <end position="247"/>
    </location>
</feature>
<evidence type="ECO:0000256" key="3">
    <source>
        <dbReference type="ARBA" id="ARBA00022448"/>
    </source>
</evidence>
<comment type="subcellular location">
    <subcellularLocation>
        <location evidence="1">Cell inner membrane</location>
        <topology evidence="1">Multi-pass membrane protein</topology>
    </subcellularLocation>
    <subcellularLocation>
        <location evidence="9">Cell membrane</location>
        <topology evidence="9">Multi-pass membrane protein</topology>
    </subcellularLocation>
</comment>
<dbReference type="Proteomes" id="UP000009223">
    <property type="component" value="Chromosome"/>
</dbReference>
<gene>
    <name evidence="11" type="ordered locus">TREPR_2537</name>
</gene>
<dbReference type="eggNOG" id="COG1682">
    <property type="taxonomic scope" value="Bacteria"/>
</dbReference>
<keyword evidence="12" id="KW-1185">Reference proteome</keyword>
<organism evidence="11 12">
    <name type="scientific">Treponema primitia (strain ATCC BAA-887 / DSM 12427 / ZAS-2)</name>
    <dbReference type="NCBI Taxonomy" id="545694"/>
    <lineage>
        <taxon>Bacteria</taxon>
        <taxon>Pseudomonadati</taxon>
        <taxon>Spirochaetota</taxon>
        <taxon>Spirochaetia</taxon>
        <taxon>Spirochaetales</taxon>
        <taxon>Treponemataceae</taxon>
        <taxon>Treponema</taxon>
    </lineage>
</organism>
<evidence type="ECO:0000256" key="9">
    <source>
        <dbReference type="RuleBase" id="RU361157"/>
    </source>
</evidence>
<dbReference type="EMBL" id="CP001843">
    <property type="protein sequence ID" value="AEF86825.1"/>
    <property type="molecule type" value="Genomic_DNA"/>
</dbReference>
<evidence type="ECO:0000313" key="11">
    <source>
        <dbReference type="EMBL" id="AEF86825.1"/>
    </source>
</evidence>
<protein>
    <recommendedName>
        <fullName evidence="9">Transport permease protein</fullName>
    </recommendedName>
</protein>
<dbReference type="InterPro" id="IPR047817">
    <property type="entry name" value="ABC2_TM_bact-type"/>
</dbReference>
<evidence type="ECO:0000256" key="1">
    <source>
        <dbReference type="ARBA" id="ARBA00004429"/>
    </source>
</evidence>
<feature type="domain" description="ABC transmembrane type-2" evidence="10">
    <location>
        <begin position="31"/>
        <end position="250"/>
    </location>
</feature>
<evidence type="ECO:0000313" key="12">
    <source>
        <dbReference type="Proteomes" id="UP000009223"/>
    </source>
</evidence>
<feature type="transmembrane region" description="Helical" evidence="9">
    <location>
        <begin position="62"/>
        <end position="91"/>
    </location>
</feature>
<evidence type="ECO:0000256" key="8">
    <source>
        <dbReference type="ARBA" id="ARBA00023136"/>
    </source>
</evidence>
<dbReference type="GO" id="GO:0140359">
    <property type="term" value="F:ABC-type transporter activity"/>
    <property type="evidence" value="ECO:0007669"/>
    <property type="project" value="InterPro"/>
</dbReference>
<comment type="similarity">
    <text evidence="2 9">Belongs to the ABC-2 integral membrane protein family.</text>
</comment>
<dbReference type="Pfam" id="PF01061">
    <property type="entry name" value="ABC2_membrane"/>
    <property type="match status" value="1"/>
</dbReference>
<evidence type="ECO:0000259" key="10">
    <source>
        <dbReference type="PROSITE" id="PS51012"/>
    </source>
</evidence>
<dbReference type="GO" id="GO:0043190">
    <property type="term" value="C:ATP-binding cassette (ABC) transporter complex"/>
    <property type="evidence" value="ECO:0007669"/>
    <property type="project" value="InterPro"/>
</dbReference>
<dbReference type="PANTHER" id="PTHR30413">
    <property type="entry name" value="INNER MEMBRANE TRANSPORT PERMEASE"/>
    <property type="match status" value="1"/>
</dbReference>
<keyword evidence="5" id="KW-0997">Cell inner membrane</keyword>
<keyword evidence="6 9" id="KW-0812">Transmembrane</keyword>
<dbReference type="STRING" id="545694.TREPR_2537"/>
<dbReference type="AlphaFoldDB" id="F5YGP0"/>
<dbReference type="PANTHER" id="PTHR30413:SF8">
    <property type="entry name" value="TRANSPORT PERMEASE PROTEIN"/>
    <property type="match status" value="1"/>
</dbReference>
<sequence>MNTLKEIYNYRYMLAGIIHRELRGRYKGSVLGFLWTFINPFLQFVVYTFVFSTIRRTNIPNFSVFLFVAFIPWTFFSMALHSGCAVIIANGGMVKKIYFPREVLPIAFVTTNFINMLYCFVIVFAVVFISGVPINPVAMLYLPLIMIIEYLLALAITFITSAITVYFRDVQYILSTVSMLWMFLTPLFYSIENVPKKYQKWYILNPMTPIVEVYRDILYRGKIPDWLTLVHAFAVSVVCLCIGIFVFQRLKKYFAEEL</sequence>
<evidence type="ECO:0000256" key="6">
    <source>
        <dbReference type="ARBA" id="ARBA00022692"/>
    </source>
</evidence>
<evidence type="ECO:0000256" key="2">
    <source>
        <dbReference type="ARBA" id="ARBA00007783"/>
    </source>
</evidence>
<name>F5YGP0_TREPZ</name>
<reference evidence="12" key="1">
    <citation type="submission" date="2009-12" db="EMBL/GenBank/DDBJ databases">
        <title>Complete sequence of Treponema primitia strain ZAS-2.</title>
        <authorList>
            <person name="Tetu S.G."/>
            <person name="Matson E."/>
            <person name="Ren Q."/>
            <person name="Seshadri R."/>
            <person name="Elbourne L."/>
            <person name="Hassan K.A."/>
            <person name="Durkin A."/>
            <person name="Radune D."/>
            <person name="Mohamoud Y."/>
            <person name="Shay R."/>
            <person name="Jin S."/>
            <person name="Zhang X."/>
            <person name="Lucey K."/>
            <person name="Ballor N.R."/>
            <person name="Ottesen E."/>
            <person name="Rosenthal R."/>
            <person name="Allen A."/>
            <person name="Leadbetter J.R."/>
            <person name="Paulsen I.T."/>
        </authorList>
    </citation>
    <scope>NUCLEOTIDE SEQUENCE [LARGE SCALE GENOMIC DNA]</scope>
    <source>
        <strain evidence="12">ATCC BAA-887 / DSM 12427 / ZAS-2</strain>
    </source>
</reference>
<proteinExistence type="inferred from homology"/>
<dbReference type="OrthoDB" id="9786910at2"/>
<evidence type="ECO:0000256" key="4">
    <source>
        <dbReference type="ARBA" id="ARBA00022475"/>
    </source>
</evidence>
<dbReference type="InterPro" id="IPR000412">
    <property type="entry name" value="ABC_2_transport"/>
</dbReference>
<feature type="transmembrane region" description="Helical" evidence="9">
    <location>
        <begin position="141"/>
        <end position="165"/>
    </location>
</feature>
<dbReference type="GO" id="GO:0015920">
    <property type="term" value="P:lipopolysaccharide transport"/>
    <property type="evidence" value="ECO:0007669"/>
    <property type="project" value="TreeGrafter"/>
</dbReference>
<dbReference type="PROSITE" id="PS51012">
    <property type="entry name" value="ABC_TM2"/>
    <property type="match status" value="1"/>
</dbReference>
<feature type="transmembrane region" description="Helical" evidence="9">
    <location>
        <begin position="30"/>
        <end position="50"/>
    </location>
</feature>
<keyword evidence="3 9" id="KW-0813">Transport</keyword>
<feature type="transmembrane region" description="Helical" evidence="9">
    <location>
        <begin position="103"/>
        <end position="129"/>
    </location>
</feature>
<keyword evidence="4 9" id="KW-1003">Cell membrane</keyword>
<feature type="transmembrane region" description="Helical" evidence="9">
    <location>
        <begin position="172"/>
        <end position="191"/>
    </location>
</feature>
<evidence type="ECO:0000256" key="5">
    <source>
        <dbReference type="ARBA" id="ARBA00022519"/>
    </source>
</evidence>
<dbReference type="HOGENOM" id="CLU_060703_1_1_12"/>
<keyword evidence="8 9" id="KW-0472">Membrane</keyword>
<dbReference type="RefSeq" id="WP_015707674.1">
    <property type="nucleotide sequence ID" value="NC_015578.1"/>
</dbReference>